<proteinExistence type="predicted"/>
<sequence length="64" mass="6966">MSDNINDKKNQEIAPRSCKIAEEILKLILLNIAKISAGNATNTIIMMLSVNKYGCSKVTVFGPV</sequence>
<feature type="non-terminal residue" evidence="1">
    <location>
        <position position="64"/>
    </location>
</feature>
<protein>
    <submittedName>
        <fullName evidence="1">Uncharacterized protein</fullName>
    </submittedName>
</protein>
<reference evidence="1 2" key="1">
    <citation type="journal article" date="2018" name="Vet. Microbiol.">
        <title>Clonal diversity and geographic distribution of methicillin-resistant Staphylococcus pseudintermedius from Australian animals: Discovery of novel sequence types.</title>
        <authorList>
            <person name="Worthing K.A."/>
            <person name="Abraham S."/>
            <person name="Coombs G.W."/>
            <person name="Pang S."/>
            <person name="Saputra S."/>
            <person name="Jordan D."/>
            <person name="Trott D.J."/>
            <person name="Norris J.M."/>
        </authorList>
    </citation>
    <scope>NUCLEOTIDE SEQUENCE [LARGE SCALE GENOMIC DNA]</scope>
    <source>
        <strain evidence="1 2">ST525 1</strain>
    </source>
</reference>
<accession>A0A317YLB7</accession>
<name>A0A317YLB7_STAPS</name>
<comment type="caution">
    <text evidence="1">The sequence shown here is derived from an EMBL/GenBank/DDBJ whole genome shotgun (WGS) entry which is preliminary data.</text>
</comment>
<organism evidence="1 2">
    <name type="scientific">Staphylococcus pseudintermedius</name>
    <dbReference type="NCBI Taxonomy" id="283734"/>
    <lineage>
        <taxon>Bacteria</taxon>
        <taxon>Bacillati</taxon>
        <taxon>Bacillota</taxon>
        <taxon>Bacilli</taxon>
        <taxon>Bacillales</taxon>
        <taxon>Staphylococcaceae</taxon>
        <taxon>Staphylococcus</taxon>
        <taxon>Staphylococcus intermedius group</taxon>
    </lineage>
</organism>
<gene>
    <name evidence="1" type="ORF">DD902_15605</name>
</gene>
<dbReference type="AlphaFoldDB" id="A0A317YLB7"/>
<evidence type="ECO:0000313" key="2">
    <source>
        <dbReference type="Proteomes" id="UP000246800"/>
    </source>
</evidence>
<dbReference type="Proteomes" id="UP000246800">
    <property type="component" value="Unassembled WGS sequence"/>
</dbReference>
<evidence type="ECO:0000313" key="1">
    <source>
        <dbReference type="EMBL" id="PWZ67634.1"/>
    </source>
</evidence>
<dbReference type="EMBL" id="QEIT01000671">
    <property type="protein sequence ID" value="PWZ67634.1"/>
    <property type="molecule type" value="Genomic_DNA"/>
</dbReference>